<feature type="region of interest" description="Disordered" evidence="2">
    <location>
        <begin position="77"/>
        <end position="109"/>
    </location>
</feature>
<reference evidence="3" key="1">
    <citation type="submission" date="2021-01" db="EMBL/GenBank/DDBJ databases">
        <authorList>
            <consortium name="Genoscope - CEA"/>
            <person name="William W."/>
        </authorList>
    </citation>
    <scope>NUCLEOTIDE SEQUENCE</scope>
</reference>
<dbReference type="PROSITE" id="PS50012">
    <property type="entry name" value="RCC1_3"/>
    <property type="match status" value="1"/>
</dbReference>
<dbReference type="InterPro" id="IPR000408">
    <property type="entry name" value="Reg_chr_condens"/>
</dbReference>
<evidence type="ECO:0000313" key="4">
    <source>
        <dbReference type="Proteomes" id="UP000689195"/>
    </source>
</evidence>
<accession>A0A8S1TB04</accession>
<dbReference type="Pfam" id="PF00415">
    <property type="entry name" value="RCC1"/>
    <property type="match status" value="1"/>
</dbReference>
<proteinExistence type="predicted"/>
<keyword evidence="4" id="KW-1185">Reference proteome</keyword>
<dbReference type="EMBL" id="CAJJDO010000018">
    <property type="protein sequence ID" value="CAD8149008.1"/>
    <property type="molecule type" value="Genomic_DNA"/>
</dbReference>
<feature type="compositionally biased region" description="Basic and acidic residues" evidence="2">
    <location>
        <begin position="93"/>
        <end position="103"/>
    </location>
</feature>
<evidence type="ECO:0000256" key="1">
    <source>
        <dbReference type="PROSITE-ProRule" id="PRU00235"/>
    </source>
</evidence>
<gene>
    <name evidence="3" type="ORF">PPENT_87.1.T0180356</name>
</gene>
<dbReference type="AlphaFoldDB" id="A0A8S1TB04"/>
<comment type="caution">
    <text evidence="3">The sequence shown here is derived from an EMBL/GenBank/DDBJ whole genome shotgun (WGS) entry which is preliminary data.</text>
</comment>
<sequence>MHFNFAISQQSQIFSWGNGQSFVLGTRNENSQFKPKDITSIFKNEKLFQISLGASHVIAYTSTDLNYNTQKVDESIIKIQDQNTKNKKPRKSNSRDMSKERSLSMKRSVQKFDESVIPVKDLKID</sequence>
<protein>
    <submittedName>
        <fullName evidence="3">Uncharacterized protein</fullName>
    </submittedName>
</protein>
<name>A0A8S1TB04_9CILI</name>
<feature type="repeat" description="RCC1" evidence="1">
    <location>
        <begin position="11"/>
        <end position="63"/>
    </location>
</feature>
<evidence type="ECO:0000313" key="3">
    <source>
        <dbReference type="EMBL" id="CAD8149008.1"/>
    </source>
</evidence>
<evidence type="ECO:0000256" key="2">
    <source>
        <dbReference type="SAM" id="MobiDB-lite"/>
    </source>
</evidence>
<dbReference type="Proteomes" id="UP000689195">
    <property type="component" value="Unassembled WGS sequence"/>
</dbReference>
<organism evidence="3 4">
    <name type="scientific">Paramecium pentaurelia</name>
    <dbReference type="NCBI Taxonomy" id="43138"/>
    <lineage>
        <taxon>Eukaryota</taxon>
        <taxon>Sar</taxon>
        <taxon>Alveolata</taxon>
        <taxon>Ciliophora</taxon>
        <taxon>Intramacronucleata</taxon>
        <taxon>Oligohymenophorea</taxon>
        <taxon>Peniculida</taxon>
        <taxon>Parameciidae</taxon>
        <taxon>Paramecium</taxon>
    </lineage>
</organism>